<keyword evidence="1" id="KW-1133">Transmembrane helix</keyword>
<keyword evidence="4" id="KW-1185">Reference proteome</keyword>
<dbReference type="SMART" id="SM00155">
    <property type="entry name" value="PLDc"/>
    <property type="match status" value="2"/>
</dbReference>
<dbReference type="SUPFAM" id="SSF56024">
    <property type="entry name" value="Phospholipase D/nuclease"/>
    <property type="match status" value="2"/>
</dbReference>
<dbReference type="CDD" id="cd09113">
    <property type="entry name" value="PLDc_ymdC_like_2"/>
    <property type="match status" value="1"/>
</dbReference>
<feature type="domain" description="PLD phosphodiesterase" evidence="2">
    <location>
        <begin position="423"/>
        <end position="450"/>
    </location>
</feature>
<dbReference type="PROSITE" id="PS50035">
    <property type="entry name" value="PLD"/>
    <property type="match status" value="2"/>
</dbReference>
<dbReference type="AlphaFoldDB" id="A0A4Z0WBI9"/>
<keyword evidence="1" id="KW-0472">Membrane</keyword>
<proteinExistence type="predicted"/>
<dbReference type="InterPro" id="IPR025202">
    <property type="entry name" value="PLD-like_dom"/>
</dbReference>
<gene>
    <name evidence="3" type="ORF">E4656_14270</name>
</gene>
<evidence type="ECO:0000259" key="2">
    <source>
        <dbReference type="PROSITE" id="PS50035"/>
    </source>
</evidence>
<evidence type="ECO:0000313" key="4">
    <source>
        <dbReference type="Proteomes" id="UP000297475"/>
    </source>
</evidence>
<organism evidence="3 4">
    <name type="scientific">Natronospirillum operosum</name>
    <dbReference type="NCBI Taxonomy" id="2759953"/>
    <lineage>
        <taxon>Bacteria</taxon>
        <taxon>Pseudomonadati</taxon>
        <taxon>Pseudomonadota</taxon>
        <taxon>Gammaproteobacteria</taxon>
        <taxon>Oceanospirillales</taxon>
        <taxon>Natronospirillaceae</taxon>
        <taxon>Natronospirillum</taxon>
    </lineage>
</organism>
<dbReference type="EMBL" id="SRMF01000006">
    <property type="protein sequence ID" value="TGG92042.1"/>
    <property type="molecule type" value="Genomic_DNA"/>
</dbReference>
<protein>
    <submittedName>
        <fullName evidence="3">Phospholipase D family protein</fullName>
    </submittedName>
</protein>
<dbReference type="GO" id="GO:0030572">
    <property type="term" value="F:phosphatidyltransferase activity"/>
    <property type="evidence" value="ECO:0007669"/>
    <property type="project" value="UniProtKB-ARBA"/>
</dbReference>
<dbReference type="InterPro" id="IPR001736">
    <property type="entry name" value="PLipase_D/transphosphatidylase"/>
</dbReference>
<evidence type="ECO:0000313" key="3">
    <source>
        <dbReference type="EMBL" id="TGG92042.1"/>
    </source>
</evidence>
<dbReference type="CDD" id="cd09111">
    <property type="entry name" value="PLDc_ymdC_like_1"/>
    <property type="match status" value="1"/>
</dbReference>
<dbReference type="Gene3D" id="3.30.870.10">
    <property type="entry name" value="Endonuclease Chain A"/>
    <property type="match status" value="2"/>
</dbReference>
<accession>A0A4Z0WBI9</accession>
<evidence type="ECO:0000256" key="1">
    <source>
        <dbReference type="SAM" id="Phobius"/>
    </source>
</evidence>
<feature type="transmembrane region" description="Helical" evidence="1">
    <location>
        <begin position="20"/>
        <end position="42"/>
    </location>
</feature>
<dbReference type="Proteomes" id="UP000297475">
    <property type="component" value="Unassembled WGS sequence"/>
</dbReference>
<dbReference type="Pfam" id="PF13091">
    <property type="entry name" value="PLDc_2"/>
    <property type="match status" value="2"/>
</dbReference>
<reference evidence="3 4" key="1">
    <citation type="submission" date="2019-04" db="EMBL/GenBank/DDBJ databases">
        <title>Natronospirillum operosus gen. nov., sp. nov., a haloalkaliphilic satellite isolated from decaying biomass of laboratory culture of cyanobacterium Geitlerinema sp. and proposal of Natronospirillaceae fam. nov. and Saccharospirillaceae fam. nov.</title>
        <authorList>
            <person name="Kevbrin V."/>
            <person name="Boltyanskaya Y."/>
            <person name="Koziaeva V."/>
            <person name="Grouzdev D.S."/>
            <person name="Park M."/>
            <person name="Cho J."/>
        </authorList>
    </citation>
    <scope>NUCLEOTIDE SEQUENCE [LARGE SCALE GENOMIC DNA]</scope>
    <source>
        <strain evidence="3 4">G-116</strain>
    </source>
</reference>
<keyword evidence="1" id="KW-0812">Transmembrane</keyword>
<sequence length="540" mass="60474">MLMVLPDIGPPNPILRLRRVLPLWHGLLAIFVAVLLSGCVSLPEVGSRSLQWTPEDTDEAALTQSLLDAFGAERILQADAAESGFLLLKGGPEALAARLALIQQAEHSIVIQTYQFKDEPSTHLILAHLLAAAERGVAVRLLTDDFDNEFPSAWLATLASHDNFDIRIFNPYPMRFSRGLNYLTRFASVHRRMHNKVFVVDNRVGIIGGRNLGDIYFEAEAEHLFLDLDVLTLGPASQALSEAFDAYWNHQLAVDAVQVSQGRTRSSLARIQADLLPQVEAYQATVADWRWEDKPVVWAPARVYVDDPGKLLRSSRDDTGHLMPQMMPELAATRNEVLFVTPYFVPGQDGTDVLTAATRAGLRIDLLTNSLAANNVPIAHSGYAPYRRELLAHGVRLWEVQPTPWTRYESGSTAIPWRSAMADRVTLHAKVWVMDRERVFIGSLNMDPRSMQHNTEIGVLIDSPELASQILDWIEPLKNHLAWRVELDESGDKAWLRMPDLDLEGPGAEATAIANYDPESSWWRRFSISLYTFLPIESLL</sequence>
<dbReference type="GO" id="GO:0032049">
    <property type="term" value="P:cardiolipin biosynthetic process"/>
    <property type="evidence" value="ECO:0007669"/>
    <property type="project" value="UniProtKB-ARBA"/>
</dbReference>
<comment type="caution">
    <text evidence="3">The sequence shown here is derived from an EMBL/GenBank/DDBJ whole genome shotgun (WGS) entry which is preliminary data.</text>
</comment>
<feature type="domain" description="PLD phosphodiesterase" evidence="2">
    <location>
        <begin position="189"/>
        <end position="216"/>
    </location>
</feature>
<name>A0A4Z0WBI9_9GAMM</name>
<dbReference type="PANTHER" id="PTHR21248">
    <property type="entry name" value="CARDIOLIPIN SYNTHASE"/>
    <property type="match status" value="1"/>
</dbReference>
<dbReference type="PANTHER" id="PTHR21248:SF12">
    <property type="entry name" value="CARDIOLIPIN SYNTHASE C"/>
    <property type="match status" value="1"/>
</dbReference>
<dbReference type="OrthoDB" id="9814092at2"/>